<dbReference type="Proteomes" id="UP001254832">
    <property type="component" value="Unassembled WGS sequence"/>
</dbReference>
<feature type="domain" description="Fibronectin type-III" evidence="2">
    <location>
        <begin position="999"/>
        <end position="1088"/>
    </location>
</feature>
<dbReference type="PROSITE" id="PS51272">
    <property type="entry name" value="SLH"/>
    <property type="match status" value="3"/>
</dbReference>
<dbReference type="InterPro" id="IPR050991">
    <property type="entry name" value="ECM_Regulatory_Proteins"/>
</dbReference>
<evidence type="ECO:0000259" key="2">
    <source>
        <dbReference type="PROSITE" id="PS50853"/>
    </source>
</evidence>
<proteinExistence type="predicted"/>
<name>A0AAP5LM73_PAEAM</name>
<feature type="domain" description="Fibronectin type-III" evidence="2">
    <location>
        <begin position="1585"/>
        <end position="1671"/>
    </location>
</feature>
<feature type="domain" description="Fibronectin type-III" evidence="2">
    <location>
        <begin position="1260"/>
        <end position="1343"/>
    </location>
</feature>
<organism evidence="4 5">
    <name type="scientific">Paenibacillus amylolyticus</name>
    <dbReference type="NCBI Taxonomy" id="1451"/>
    <lineage>
        <taxon>Bacteria</taxon>
        <taxon>Bacillati</taxon>
        <taxon>Bacillota</taxon>
        <taxon>Bacilli</taxon>
        <taxon>Bacillales</taxon>
        <taxon>Paenibacillaceae</taxon>
        <taxon>Paenibacillus</taxon>
    </lineage>
</organism>
<sequence>MAKSNKRVKKQAEQLTKVVLAFALLSPHALMYEIGLTAVMAEAVETISVVSDTASMKAVQSSKVKVEMNSDGKYRIVLLPNTNVFYGGDTGNVSTIIDHNGTAINFKSLPLNYYRVQNNVIEMSRQKDNVEYILRVSIVNATSQGGYMKVELEAVNRSGSTMNLGGTFYWDTMVNGNDASPFEVIENGWRNYSGGVQVTAFYANTYNVVDADRIFMGQYSSPDSARLTGGQHPSTFVSGQTVTASDTAAQFWWDGKAVANQSSRKFSTIVGIGPKNAPPSFALTAPSTGQTYYKGEQLQIVGTTRDTDVGDLLTVKWSIDGGEENTLTQIRATGANQSFNTTYTLPNTLSDGTHTLQVWVMDDKGGVSSAGTVHFTVRSFVVPGTPTFNSINNNSLLVSWDKKANDSSVTYELKNLTTNQSYDTGSLHSRQITGLTPNTNYSFAVRAKNSSGTYTGFSSPSNVYTHANTPVDASVVQSGNSVTASWSANGNPAGTKYKTEIRTSSGQVLATGEKTNIRADLALTGLADGEYEVFVAAVNGAGIQTAFQSAGQIMKDTTGPTAPMIVLDPSSWTKDDVRITITPGSDTLSGIMKTQVKVGLEEDWRDYDEPFSVSFEGKSVITSRSIDTFGNIGQESSVWARVDRTAPTPPVISLNPPGWTKSGVTVTLTEGKDEASGIAVTEYRLGSEGAWIAYDEPFTIDTEGIIEIQARSVDHAANISSLSSSNVRIDKTGPEEPEIDLSDEGWTNHDVTIVITGGEDHGSGLIKTQYRLNEQGPWIDYVGEVMVSHEGETTIYARSLDLVGNVSRVANATIRIDKTAPTEPTITLAQTGWSKNPVEFTLGGSIDKQDITYEYSLDEETFIAGDRGVISTNGMTTLRARAIDAVGNIGKVSTSEVYIDQVAPTVTFSPNGHQWTDNDITTTIRFEDADSGIDESKRLYKITGSDTPPEDWIEALSDEQTVQLASEGVWYIHVRATDYAGNTYQTVSAPYQIQRKPEQPGRVRAVQVGETSAELMIDLPTGDSYTDGYQYHILNKTTGQSWTLDYPSHTLIDTGLSGGHTYEYEVVSRNHTGISETVSLQVLTLPAAPQSVHIRKVESQPDMAELYFEPVDGATAYRVTAESLEGQLVYDESVSDPTHVSYLTNLIPGTVHTISVTASNGSGAGRSSGVGFLTLPGIPGELSAVQIREHEISLSWDNVLSATAYLLSREGMNVYEGIETEYEDKGLESGTAYSYELVAENETGLGPAATTRTLMTLPDAVTALRISDPTTTSLRLSWDGVRGADQYAILVNGVKQDTIPSGTEEWVVTGLVAGTEYELKVQAVNISGQGVSTFVTGMTRPEVPSGLSADQLTETGAVVSWNAVSGATKYRVTIDGQSYEISDTRLTLRHLQASKHYTYQVEAGNAAGYGADAVGELLTLPSRPGGLSVIRTNETSIAMKWDSVDTANNYIVSVDGAEVGRTSEPEYTAANLLPGMEYVLEVQAVNESGLGESAQLIHLSQPTQPDELVIKPEAHQAEVIWSAVKGASVYVIEGEGQEIYRGRDTRVIIPGLVEGTQYTYTLRALNRQGTSSEVVDVPILTLPAQPLEIKTFDVNTTGLHLDWTTSGVRGADGYILERDGQVIAQIESSTTVFEDKDLSPGTKYIYSLRAFNNSGEGKPLNYTVTTQTAPIPTTAITTNNGTHEMGLKWEPVKGAAVYEVRNQVTGETQTVTEPLVQLVNLESGTAYTLELVVLNEDGQRSEAVQIEVLTKPLSPQTVAVSDITDKSVVLDLTGSSTVGASELIILRDGIEIGRIQAGTSSYEDYGLTPGEKYTYTIRTSNASGESESGFDVGVQTLPATTLDPVLPQKVEETESVLFWQKVQGAEGYIIRIGDQVITTIDDREKTEFKLTHLASAASYTDVQIVPYNAAGEGSPIVVSPFYTKPHVESVEMKLSPETTQASLMWEFPYSNEIFVLLVDGIEMHRGKQKELVLDQLHAGTKYTVELYTENEQGDVSPKLSYDLLTKPDTLLEVGYRSTKESIRLLFDQSHVLGADQFIIERDGEEISRVAADTLFYEDQNLEPGTDYSYAIRTSNESGISEAAYQLNAVTLPRNPTTQPIVQDRTQHGADVRWDIIPGASGYRIYHEDELLTTTTETSVHLSGLNTAERYSSFTIIPYNEAGDGLQIIVPEFDTLPSDKFSVSAAARGTSDILLRWNLDSRNETIVVEYNGRELYRGKERSYTWTGLTGGQHYEVHVWTENEAGEQSERQIVSATTVSYPSSNVGETSASGMSSDKSANTAPIVIETDYENNQEEDNQSPLLIKKELKFLDIDRTFNKEQITLLAEQNIIQGVSETRFEPRRPITRAEFTALIVRLLKLDTSAHYDHAFQDVNEEDWFAPEIEAAIRHDMVHGMGNGKFAPHALVTREQASKIIANVVRSLNSESSAEPKSGSIAFTDQVNVSHWATEEVKELAGLYLLTGYEDGSFRPLQHLNRAEAAALIYRLQKLLSTLEMSGVLSEPLARGRISSSA</sequence>
<dbReference type="SMART" id="SM00060">
    <property type="entry name" value="FN3"/>
    <property type="match status" value="18"/>
</dbReference>
<dbReference type="PROSITE" id="PS50853">
    <property type="entry name" value="FN3"/>
    <property type="match status" value="7"/>
</dbReference>
<dbReference type="RefSeq" id="WP_310139435.1">
    <property type="nucleotide sequence ID" value="NZ_JAVDTR010000005.1"/>
</dbReference>
<reference evidence="4" key="1">
    <citation type="submission" date="2023-07" db="EMBL/GenBank/DDBJ databases">
        <title>Sorghum-associated microbial communities from plants grown in Nebraska, USA.</title>
        <authorList>
            <person name="Schachtman D."/>
        </authorList>
    </citation>
    <scope>NUCLEOTIDE SEQUENCE</scope>
    <source>
        <strain evidence="4">BE80</strain>
    </source>
</reference>
<feature type="domain" description="Fibronectin type-III" evidence="2">
    <location>
        <begin position="1754"/>
        <end position="1839"/>
    </location>
</feature>
<feature type="domain" description="SLH" evidence="3">
    <location>
        <begin position="2433"/>
        <end position="2496"/>
    </location>
</feature>
<accession>A0AAP5LM73</accession>
<dbReference type="Gene3D" id="2.60.40.10">
    <property type="entry name" value="Immunoglobulins"/>
    <property type="match status" value="16"/>
</dbReference>
<protein>
    <submittedName>
        <fullName evidence="4">Fibronectin type 3 domain-containing protein</fullName>
    </submittedName>
</protein>
<feature type="domain" description="SLH" evidence="3">
    <location>
        <begin position="2304"/>
        <end position="2364"/>
    </location>
</feature>
<comment type="caution">
    <text evidence="4">The sequence shown here is derived from an EMBL/GenBank/DDBJ whole genome shotgun (WGS) entry which is preliminary data.</text>
</comment>
<dbReference type="Pfam" id="PF00041">
    <property type="entry name" value="fn3"/>
    <property type="match status" value="4"/>
</dbReference>
<dbReference type="EMBL" id="JAVDTR010000005">
    <property type="protein sequence ID" value="MDR6723861.1"/>
    <property type="molecule type" value="Genomic_DNA"/>
</dbReference>
<keyword evidence="1" id="KW-0677">Repeat</keyword>
<evidence type="ECO:0000259" key="3">
    <source>
        <dbReference type="PROSITE" id="PS51272"/>
    </source>
</evidence>
<feature type="domain" description="Fibronectin type-III" evidence="2">
    <location>
        <begin position="382"/>
        <end position="468"/>
    </location>
</feature>
<dbReference type="NCBIfam" id="NF047446">
    <property type="entry name" value="barrel_OmpL47"/>
    <property type="match status" value="3"/>
</dbReference>
<dbReference type="Pfam" id="PF17957">
    <property type="entry name" value="Big_7"/>
    <property type="match status" value="1"/>
</dbReference>
<feature type="domain" description="Fibronectin type-III" evidence="2">
    <location>
        <begin position="1178"/>
        <end position="1259"/>
    </location>
</feature>
<dbReference type="SUPFAM" id="SSF49265">
    <property type="entry name" value="Fibronectin type III"/>
    <property type="match status" value="9"/>
</dbReference>
<dbReference type="InterPro" id="IPR001119">
    <property type="entry name" value="SLH_dom"/>
</dbReference>
<dbReference type="InterPro" id="IPR036116">
    <property type="entry name" value="FN3_sf"/>
</dbReference>
<evidence type="ECO:0000313" key="4">
    <source>
        <dbReference type="EMBL" id="MDR6723861.1"/>
    </source>
</evidence>
<dbReference type="Pfam" id="PF00395">
    <property type="entry name" value="SLH"/>
    <property type="match status" value="3"/>
</dbReference>
<evidence type="ECO:0000256" key="1">
    <source>
        <dbReference type="ARBA" id="ARBA00022737"/>
    </source>
</evidence>
<gene>
    <name evidence="4" type="ORF">J2W91_002323</name>
</gene>
<dbReference type="PANTHER" id="PTHR46708:SF11">
    <property type="entry name" value="RECEPTOR-TYPE TYROSINE-PROTEIN PHOSPHATASE ETA-LIKE"/>
    <property type="match status" value="1"/>
</dbReference>
<dbReference type="PANTHER" id="PTHR46708">
    <property type="entry name" value="TENASCIN"/>
    <property type="match status" value="1"/>
</dbReference>
<dbReference type="InterPro" id="IPR003961">
    <property type="entry name" value="FN3_dom"/>
</dbReference>
<evidence type="ECO:0000313" key="5">
    <source>
        <dbReference type="Proteomes" id="UP001254832"/>
    </source>
</evidence>
<dbReference type="InterPro" id="IPR058094">
    <property type="entry name" value="Ig-like_OmpL47-like"/>
</dbReference>
<feature type="domain" description="SLH" evidence="3">
    <location>
        <begin position="2365"/>
        <end position="2428"/>
    </location>
</feature>
<dbReference type="InterPro" id="IPR013783">
    <property type="entry name" value="Ig-like_fold"/>
</dbReference>
<dbReference type="CDD" id="cd00063">
    <property type="entry name" value="FN3"/>
    <property type="match status" value="9"/>
</dbReference>
<feature type="domain" description="Fibronectin type-III" evidence="2">
    <location>
        <begin position="1423"/>
        <end position="1506"/>
    </location>
</feature>